<name>A0A921IUK1_9ACTN</name>
<keyword evidence="8 9" id="KW-0472">Membrane</keyword>
<accession>A0A921IUK1</accession>
<dbReference type="Proteomes" id="UP000753256">
    <property type="component" value="Unassembled WGS sequence"/>
</dbReference>
<proteinExistence type="inferred from homology"/>
<dbReference type="InterPro" id="IPR027417">
    <property type="entry name" value="P-loop_NTPase"/>
</dbReference>
<evidence type="ECO:0000256" key="4">
    <source>
        <dbReference type="ARBA" id="ARBA00022692"/>
    </source>
</evidence>
<comment type="caution">
    <text evidence="11">The sequence shown here is derived from an EMBL/GenBank/DDBJ whole genome shotgun (WGS) entry which is preliminary data.</text>
</comment>
<dbReference type="GO" id="GO:0042626">
    <property type="term" value="F:ATPase-coupled transmembrane transporter activity"/>
    <property type="evidence" value="ECO:0007669"/>
    <property type="project" value="TreeGrafter"/>
</dbReference>
<dbReference type="AlphaFoldDB" id="A0A921IUK1"/>
<dbReference type="PROSITE" id="PS50893">
    <property type="entry name" value="ABC_TRANSPORTER_2"/>
    <property type="match status" value="2"/>
</dbReference>
<dbReference type="InterPro" id="IPR050095">
    <property type="entry name" value="ECF_ABC_transporter_ATP-bd"/>
</dbReference>
<dbReference type="Gene3D" id="3.40.50.300">
    <property type="entry name" value="P-loop containing nucleotide triphosphate hydrolases"/>
    <property type="match status" value="2"/>
</dbReference>
<dbReference type="PANTHER" id="PTHR43553:SF24">
    <property type="entry name" value="ENERGY-COUPLING FACTOR TRANSPORTER ATP-BINDING PROTEIN ECFA1"/>
    <property type="match status" value="1"/>
</dbReference>
<keyword evidence="3" id="KW-0813">Transport</keyword>
<dbReference type="GO" id="GO:0016887">
    <property type="term" value="F:ATP hydrolysis activity"/>
    <property type="evidence" value="ECO:0007669"/>
    <property type="project" value="InterPro"/>
</dbReference>
<dbReference type="PROSITE" id="PS00211">
    <property type="entry name" value="ABC_TRANSPORTER_1"/>
    <property type="match status" value="2"/>
</dbReference>
<evidence type="ECO:0000256" key="6">
    <source>
        <dbReference type="ARBA" id="ARBA00022840"/>
    </source>
</evidence>
<dbReference type="CDD" id="cd16914">
    <property type="entry name" value="EcfT"/>
    <property type="match status" value="1"/>
</dbReference>
<dbReference type="GO" id="GO:0043190">
    <property type="term" value="C:ATP-binding cassette (ABC) transporter complex"/>
    <property type="evidence" value="ECO:0007669"/>
    <property type="project" value="TreeGrafter"/>
</dbReference>
<keyword evidence="6 11" id="KW-0067">ATP-binding</keyword>
<dbReference type="SUPFAM" id="SSF52540">
    <property type="entry name" value="P-loop containing nucleoside triphosphate hydrolases"/>
    <property type="match status" value="2"/>
</dbReference>
<dbReference type="InterPro" id="IPR003593">
    <property type="entry name" value="AAA+_ATPase"/>
</dbReference>
<feature type="transmembrane region" description="Helical" evidence="9">
    <location>
        <begin position="824"/>
        <end position="842"/>
    </location>
</feature>
<reference evidence="11" key="1">
    <citation type="journal article" date="2021" name="PeerJ">
        <title>Extensive microbial diversity within the chicken gut microbiome revealed by metagenomics and culture.</title>
        <authorList>
            <person name="Gilroy R."/>
            <person name="Ravi A."/>
            <person name="Getino M."/>
            <person name="Pursley I."/>
            <person name="Horton D.L."/>
            <person name="Alikhan N.F."/>
            <person name="Baker D."/>
            <person name="Gharbi K."/>
            <person name="Hall N."/>
            <person name="Watson M."/>
            <person name="Adriaenssens E.M."/>
            <person name="Foster-Nyarko E."/>
            <person name="Jarju S."/>
            <person name="Secka A."/>
            <person name="Antonio M."/>
            <person name="Oren A."/>
            <person name="Chaudhuri R.R."/>
            <person name="La Ragione R."/>
            <person name="Hildebrand F."/>
            <person name="Pallen M.J."/>
        </authorList>
    </citation>
    <scope>NUCLEOTIDE SEQUENCE</scope>
    <source>
        <strain evidence="11">ChiHjej13B12-9602</strain>
    </source>
</reference>
<keyword evidence="4 9" id="KW-0812">Transmembrane</keyword>
<organism evidence="11 12">
    <name type="scientific">Enorma phocaeensis</name>
    <dbReference type="NCBI Taxonomy" id="1871019"/>
    <lineage>
        <taxon>Bacteria</taxon>
        <taxon>Bacillati</taxon>
        <taxon>Actinomycetota</taxon>
        <taxon>Coriobacteriia</taxon>
        <taxon>Coriobacteriales</taxon>
        <taxon>Coriobacteriaceae</taxon>
        <taxon>Enorma</taxon>
    </lineage>
</organism>
<reference evidence="11" key="2">
    <citation type="submission" date="2021-09" db="EMBL/GenBank/DDBJ databases">
        <authorList>
            <person name="Gilroy R."/>
        </authorList>
    </citation>
    <scope>NUCLEOTIDE SEQUENCE</scope>
    <source>
        <strain evidence="11">ChiHjej13B12-9602</strain>
    </source>
</reference>
<evidence type="ECO:0000256" key="3">
    <source>
        <dbReference type="ARBA" id="ARBA00022448"/>
    </source>
</evidence>
<sequence>MLEVVDVEVGFTAPAAHDARERSKSVQPLGVQALDGVSCFIAPGEMVAIIGRNGSGKSTLARVMCGAQAPDTGMVRVTGYNGATTSRTDEIRRLVGLVGQSPYDQAVSTEVLDEVAFGPRNLGLDEEEVSVRCDEALAAVGLSDFAGRLVSTLSGGELQRLALAGILAMHPAYLVLDEVTAQLDSACRPAFRRLFRDLASRGAGVVLVTHDPIEVIACDRVLVLEAGRLIWEGAPADLLLDVDGYGLWSRTLIDNPYVEALRRALECGYDASRGIEPEDVGRWVRESLRAGALNEQAVSELRSCCAEPSAAVDFSRLKTGRASEQGVSVEGATVALGGTQVLDGIDFEARPREIVLLAGRSGAGKTTLACLMAGLISPDDGAVYICGERPRPGMVGLAFQNPEQQFFLESVEAELAFAPRNLGLGEDEVRERVVQARDRTALDVPLAADPFSLSGGQARRVGFASVITADPRALVLDEPTAGLDTLSRTALHELVNSLAEEGLPVVVVSHDLEEWLPEVDRVVVIAGGKMVWAGSPFEHEDAARAFRDAGMEPPESWRLIEEMDVSAMGEGATAAATPFEAGGGAPAPLASPLLSRIDARVKIVLLLGATIAIFAAQAPWALALWILAAAVSLGMGGVGPSALLRSIRPVAALLLFIVCANLVSCDGTGDIALWGALGVSTAGGLRAAVAVIRIALLVSFALAVSSSTTPTALAEGCVRLMRPLGRFNVPVADVGLMLSMALRFIPLVTEEVHRIRMAQAARGVAFDEAGVIKRVHAWASVLTPVVVGLFRRADRVAESMDARLYESSARLGPRPLPLDGRSRAALAVGIAVMALVVIMSCMG</sequence>
<feature type="domain" description="ABC transporter" evidence="10">
    <location>
        <begin position="19"/>
        <end position="251"/>
    </location>
</feature>
<dbReference type="InterPro" id="IPR017871">
    <property type="entry name" value="ABC_transporter-like_CS"/>
</dbReference>
<comment type="subcellular location">
    <subcellularLocation>
        <location evidence="1">Membrane</location>
        <topology evidence="1">Multi-pass membrane protein</topology>
    </subcellularLocation>
</comment>
<dbReference type="EMBL" id="DYUZ01000029">
    <property type="protein sequence ID" value="HJG37851.1"/>
    <property type="molecule type" value="Genomic_DNA"/>
</dbReference>
<feature type="transmembrane region" description="Helical" evidence="9">
    <location>
        <begin position="622"/>
        <end position="644"/>
    </location>
</feature>
<evidence type="ECO:0000256" key="1">
    <source>
        <dbReference type="ARBA" id="ARBA00004141"/>
    </source>
</evidence>
<evidence type="ECO:0000256" key="9">
    <source>
        <dbReference type="SAM" id="Phobius"/>
    </source>
</evidence>
<keyword evidence="7 9" id="KW-1133">Transmembrane helix</keyword>
<dbReference type="PANTHER" id="PTHR43553">
    <property type="entry name" value="HEAVY METAL TRANSPORTER"/>
    <property type="match status" value="1"/>
</dbReference>
<evidence type="ECO:0000256" key="7">
    <source>
        <dbReference type="ARBA" id="ARBA00022989"/>
    </source>
</evidence>
<feature type="transmembrane region" description="Helical" evidence="9">
    <location>
        <begin position="651"/>
        <end position="677"/>
    </location>
</feature>
<dbReference type="InterPro" id="IPR003439">
    <property type="entry name" value="ABC_transporter-like_ATP-bd"/>
</dbReference>
<dbReference type="RefSeq" id="WP_273190891.1">
    <property type="nucleotide sequence ID" value="NZ_DYUZ01000029.1"/>
</dbReference>
<dbReference type="CDD" id="cd03225">
    <property type="entry name" value="ABC_cobalt_CbiO_domain1"/>
    <property type="match status" value="2"/>
</dbReference>
<gene>
    <name evidence="11" type="ORF">K8V70_08345</name>
</gene>
<keyword evidence="5" id="KW-0547">Nucleotide-binding</keyword>
<dbReference type="GO" id="GO:0005524">
    <property type="term" value="F:ATP binding"/>
    <property type="evidence" value="ECO:0007669"/>
    <property type="project" value="UniProtKB-KW"/>
</dbReference>
<feature type="domain" description="ABC transporter" evidence="10">
    <location>
        <begin position="327"/>
        <end position="552"/>
    </location>
</feature>
<protein>
    <submittedName>
        <fullName evidence="11">ATP-binding cassette domain-containing protein</fullName>
    </submittedName>
</protein>
<evidence type="ECO:0000313" key="11">
    <source>
        <dbReference type="EMBL" id="HJG37851.1"/>
    </source>
</evidence>
<dbReference type="SMART" id="SM00382">
    <property type="entry name" value="AAA"/>
    <property type="match status" value="2"/>
</dbReference>
<dbReference type="Pfam" id="PF02361">
    <property type="entry name" value="CbiQ"/>
    <property type="match status" value="1"/>
</dbReference>
<dbReference type="InterPro" id="IPR015856">
    <property type="entry name" value="ABC_transpr_CbiO/EcfA_su"/>
</dbReference>
<evidence type="ECO:0000259" key="10">
    <source>
        <dbReference type="PROSITE" id="PS50893"/>
    </source>
</evidence>
<feature type="transmembrane region" description="Helical" evidence="9">
    <location>
        <begin position="683"/>
        <end position="704"/>
    </location>
</feature>
<dbReference type="InterPro" id="IPR003339">
    <property type="entry name" value="ABC/ECF_trnsptr_transmembrane"/>
</dbReference>
<dbReference type="Pfam" id="PF00005">
    <property type="entry name" value="ABC_tran"/>
    <property type="match status" value="2"/>
</dbReference>
<comment type="similarity">
    <text evidence="2">Belongs to the ABC transporter superfamily.</text>
</comment>
<evidence type="ECO:0000256" key="2">
    <source>
        <dbReference type="ARBA" id="ARBA00005417"/>
    </source>
</evidence>
<evidence type="ECO:0000313" key="12">
    <source>
        <dbReference type="Proteomes" id="UP000753256"/>
    </source>
</evidence>
<evidence type="ECO:0000256" key="8">
    <source>
        <dbReference type="ARBA" id="ARBA00023136"/>
    </source>
</evidence>
<evidence type="ECO:0000256" key="5">
    <source>
        <dbReference type="ARBA" id="ARBA00022741"/>
    </source>
</evidence>